<dbReference type="PANTHER" id="PTHR10340">
    <property type="entry name" value="SPHINGOMYELIN PHOSPHODIESTERASE"/>
    <property type="match status" value="1"/>
</dbReference>
<dbReference type="InterPro" id="IPR004843">
    <property type="entry name" value="Calcineurin-like_PHP"/>
</dbReference>
<keyword evidence="3" id="KW-0472">Membrane</keyword>
<keyword evidence="2" id="KW-0325">Glycoprotein</keyword>
<keyword evidence="3" id="KW-0812">Transmembrane</keyword>
<accession>A0A3E2HEU4</accession>
<feature type="non-terminal residue" evidence="5">
    <location>
        <position position="761"/>
    </location>
</feature>
<dbReference type="CDD" id="cd00842">
    <property type="entry name" value="MPP_ASMase"/>
    <property type="match status" value="1"/>
</dbReference>
<dbReference type="OrthoDB" id="282973at2759"/>
<evidence type="ECO:0000256" key="2">
    <source>
        <dbReference type="ARBA" id="ARBA00023180"/>
    </source>
</evidence>
<proteinExistence type="predicted"/>
<name>A0A3E2HEU4_SCYLI</name>
<evidence type="ECO:0000259" key="4">
    <source>
        <dbReference type="Pfam" id="PF00149"/>
    </source>
</evidence>
<dbReference type="Pfam" id="PF00149">
    <property type="entry name" value="Metallophos"/>
    <property type="match status" value="1"/>
</dbReference>
<keyword evidence="6" id="KW-1185">Reference proteome</keyword>
<dbReference type="InterPro" id="IPR041805">
    <property type="entry name" value="ASMase/PPN1_MPP"/>
</dbReference>
<dbReference type="STRING" id="5539.A0A3E2HEU4"/>
<protein>
    <recommendedName>
        <fullName evidence="4">Calcineurin-like phosphoesterase domain-containing protein</fullName>
    </recommendedName>
</protein>
<dbReference type="AlphaFoldDB" id="A0A3E2HEU4"/>
<organism evidence="5 6">
    <name type="scientific">Scytalidium lignicola</name>
    <name type="common">Hyphomycete</name>
    <dbReference type="NCBI Taxonomy" id="5539"/>
    <lineage>
        <taxon>Eukaryota</taxon>
        <taxon>Fungi</taxon>
        <taxon>Dikarya</taxon>
        <taxon>Ascomycota</taxon>
        <taxon>Pezizomycotina</taxon>
        <taxon>Leotiomycetes</taxon>
        <taxon>Leotiomycetes incertae sedis</taxon>
        <taxon>Scytalidium</taxon>
    </lineage>
</organism>
<dbReference type="Proteomes" id="UP000258309">
    <property type="component" value="Unassembled WGS sequence"/>
</dbReference>
<feature type="domain" description="Calcineurin-like phosphoesterase" evidence="4">
    <location>
        <begin position="309"/>
        <end position="587"/>
    </location>
</feature>
<feature type="transmembrane region" description="Helical" evidence="3">
    <location>
        <begin position="42"/>
        <end position="71"/>
    </location>
</feature>
<dbReference type="EMBL" id="NCSJ02000065">
    <property type="protein sequence ID" value="RFU31936.1"/>
    <property type="molecule type" value="Genomic_DNA"/>
</dbReference>
<keyword evidence="3" id="KW-1133">Transmembrane helix</keyword>
<evidence type="ECO:0000256" key="1">
    <source>
        <dbReference type="ARBA" id="ARBA00022801"/>
    </source>
</evidence>
<dbReference type="Gene3D" id="3.60.21.10">
    <property type="match status" value="1"/>
</dbReference>
<gene>
    <name evidence="5" type="ORF">B7463_g4446</name>
</gene>
<evidence type="ECO:0000313" key="6">
    <source>
        <dbReference type="Proteomes" id="UP000258309"/>
    </source>
</evidence>
<feature type="non-terminal residue" evidence="5">
    <location>
        <position position="1"/>
    </location>
</feature>
<evidence type="ECO:0000256" key="3">
    <source>
        <dbReference type="SAM" id="Phobius"/>
    </source>
</evidence>
<comment type="caution">
    <text evidence="5">The sequence shown here is derived from an EMBL/GenBank/DDBJ whole genome shotgun (WGS) entry which is preliminary data.</text>
</comment>
<dbReference type="OMA" id="ETSIYGM"/>
<dbReference type="InterPro" id="IPR029052">
    <property type="entry name" value="Metallo-depent_PP-like"/>
</dbReference>
<keyword evidence="1" id="KW-0378">Hydrolase</keyword>
<dbReference type="SUPFAM" id="SSF56300">
    <property type="entry name" value="Metallo-dependent phosphatases"/>
    <property type="match status" value="1"/>
</dbReference>
<dbReference type="PANTHER" id="PTHR10340:SF27">
    <property type="entry name" value="ACL091CP"/>
    <property type="match status" value="1"/>
</dbReference>
<dbReference type="GO" id="GO:0008081">
    <property type="term" value="F:phosphoric diester hydrolase activity"/>
    <property type="evidence" value="ECO:0007669"/>
    <property type="project" value="TreeGrafter"/>
</dbReference>
<evidence type="ECO:0000313" key="5">
    <source>
        <dbReference type="EMBL" id="RFU31936.1"/>
    </source>
</evidence>
<reference evidence="5 6" key="1">
    <citation type="submission" date="2018-05" db="EMBL/GenBank/DDBJ databases">
        <title>Draft genome sequence of Scytalidium lignicola DSM 105466, a ubiquitous saprotrophic fungus.</title>
        <authorList>
            <person name="Buettner E."/>
            <person name="Gebauer A.M."/>
            <person name="Hofrichter M."/>
            <person name="Liers C."/>
            <person name="Kellner H."/>
        </authorList>
    </citation>
    <scope>NUCLEOTIDE SEQUENCE [LARGE SCALE GENOMIC DNA]</scope>
    <source>
        <strain evidence="5 6">DSM 105466</strain>
    </source>
</reference>
<sequence>MLAFVHGDADINTEEKVPLTQPDLDPYPWNSSRKRRPVGSRIFPVFPLTASIAIAVVVVIVVTAAVAMAMAGSKKLALLLLPFASAVNVPAQNNLPGAASYVVPSAFPTSLFAKYYVKPGPTVEPQPILYDPILRITYPEKLTNPKTVPTVDTDPVVLPSGIKDISKSTAEELVQIALAEITNIINDGDAGLADDCSKCMAALSVGQMLAKAAPKYVPDAMISLCTSTGFQSSASCQSNYDSTTFGAIWTQILALADVTGLDGRYICNQLSGNFCPTPGVGHTANITSMFPKPKPTNYKTRKASGKTVKVLHLSDFHLDARYDVASEANCPSGLCCRYNAALTTPAQTPAPLYGAYRCDTPYFLGVSALQSIASLTGTGRTQAAPAWTIYTGDLVSHDAQNQLSQSYIEYIETSIFTMFKAYISGPIYAALGNHDSTPANVDAPHSLPGPLGEQFSWNYNHVSSLWRTEGWLSSSDAKEAASHYAAYSVVVRDGLRIITLNTDFWYKTNFLNFINSTNPDVSGNLQFLIDELQKAEDAGDRVWIVGHVLTGWDGSNPLPNPTDVFYQIVDRYSPHVIANIFFGHTHEDQIMIYYANNGTVQDSANALTTGWIGPSVTPLTNLNSGYRLYEVDTGSFDIYEAYTFYSDVSSFPDLPGTHHGPVFKFEYSTRETYGPALNWPANAPLNATFWHGVTEAMEKNGTLVDVFNTFQGKSSVMSPNCTNTACHEAKVCYMRSGSVALGRQCPQGFGSVQSAYSGQNF</sequence>